<dbReference type="PANTHER" id="PTHR45913:SF21">
    <property type="entry name" value="DUF4371 DOMAIN-CONTAINING PROTEIN"/>
    <property type="match status" value="1"/>
</dbReference>
<reference evidence="1" key="1">
    <citation type="submission" date="2023-08" db="EMBL/GenBank/DDBJ databases">
        <authorList>
            <person name="Alioto T."/>
            <person name="Alioto T."/>
            <person name="Gomez Garrido J."/>
        </authorList>
    </citation>
    <scope>NUCLEOTIDE SEQUENCE</scope>
</reference>
<dbReference type="Proteomes" id="UP001162480">
    <property type="component" value="Chromosome 19"/>
</dbReference>
<organism evidence="1 2">
    <name type="scientific">Octopus vulgaris</name>
    <name type="common">Common octopus</name>
    <dbReference type="NCBI Taxonomy" id="6645"/>
    <lineage>
        <taxon>Eukaryota</taxon>
        <taxon>Metazoa</taxon>
        <taxon>Spiralia</taxon>
        <taxon>Lophotrochozoa</taxon>
        <taxon>Mollusca</taxon>
        <taxon>Cephalopoda</taxon>
        <taxon>Coleoidea</taxon>
        <taxon>Octopodiformes</taxon>
        <taxon>Octopoda</taxon>
        <taxon>Incirrata</taxon>
        <taxon>Octopodidae</taxon>
        <taxon>Octopus</taxon>
    </lineage>
</organism>
<dbReference type="PANTHER" id="PTHR45913">
    <property type="entry name" value="EPM2A-INTERACTING PROTEIN 1"/>
    <property type="match status" value="1"/>
</dbReference>
<dbReference type="AlphaFoldDB" id="A0AA36BLA8"/>
<name>A0AA36BLA8_OCTVU</name>
<gene>
    <name evidence="1" type="ORF">OCTVUL_1B004229</name>
</gene>
<evidence type="ECO:0000313" key="2">
    <source>
        <dbReference type="Proteomes" id="UP001162480"/>
    </source>
</evidence>
<evidence type="ECO:0000313" key="1">
    <source>
        <dbReference type="EMBL" id="CAI9736516.1"/>
    </source>
</evidence>
<dbReference type="EMBL" id="OX597832">
    <property type="protein sequence ID" value="CAI9736516.1"/>
    <property type="molecule type" value="Genomic_DNA"/>
</dbReference>
<keyword evidence="2" id="KW-1185">Reference proteome</keyword>
<proteinExistence type="predicted"/>
<sequence>MSRNFSNFPNLSRRVNTFPVIEKKKPHKLEECKDKLRGLFDNFLARFDDLQKLKPCFAILVNPFMADVVNDGCSILAPLAMESSAVEMELMELQEDLGLKMIHKSQSTIEFWKQVPEIKYPKLRKTIV</sequence>
<accession>A0AA36BLA8</accession>
<protein>
    <submittedName>
        <fullName evidence="1">Uncharacterized protein</fullName>
    </submittedName>
</protein>